<evidence type="ECO:0000313" key="4">
    <source>
        <dbReference type="Proteomes" id="UP000762676"/>
    </source>
</evidence>
<comment type="caution">
    <text evidence="3">The sequence shown here is derived from an EMBL/GenBank/DDBJ whole genome shotgun (WGS) entry which is preliminary data.</text>
</comment>
<feature type="domain" description="Transposable element P transposase-like RNase H C-terminal" evidence="2">
    <location>
        <begin position="143"/>
        <end position="173"/>
    </location>
</feature>
<name>A0AAV4GBV9_9GAST</name>
<dbReference type="EMBL" id="BMAT01004904">
    <property type="protein sequence ID" value="GFR82706.1"/>
    <property type="molecule type" value="Genomic_DNA"/>
</dbReference>
<dbReference type="AlphaFoldDB" id="A0AAV4GBV9"/>
<dbReference type="Proteomes" id="UP000762676">
    <property type="component" value="Unassembled WGS sequence"/>
</dbReference>
<evidence type="ECO:0000313" key="3">
    <source>
        <dbReference type="EMBL" id="GFR82706.1"/>
    </source>
</evidence>
<protein>
    <submittedName>
        <fullName evidence="3">Transposable element P transposase-like Protein</fullName>
    </submittedName>
</protein>
<dbReference type="InterPro" id="IPR048366">
    <property type="entry name" value="TNP-like_GBD"/>
</dbReference>
<reference evidence="3 4" key="1">
    <citation type="journal article" date="2021" name="Elife">
        <title>Chloroplast acquisition without the gene transfer in kleptoplastic sea slugs, Plakobranchus ocellatus.</title>
        <authorList>
            <person name="Maeda T."/>
            <person name="Takahashi S."/>
            <person name="Yoshida T."/>
            <person name="Shimamura S."/>
            <person name="Takaki Y."/>
            <person name="Nagai Y."/>
            <person name="Toyoda A."/>
            <person name="Suzuki Y."/>
            <person name="Arimoto A."/>
            <person name="Ishii H."/>
            <person name="Satoh N."/>
            <person name="Nishiyama T."/>
            <person name="Hasebe M."/>
            <person name="Maruyama T."/>
            <person name="Minagawa J."/>
            <person name="Obokata J."/>
            <person name="Shigenobu S."/>
        </authorList>
    </citation>
    <scope>NUCLEOTIDE SEQUENCE [LARGE SCALE GENOMIC DNA]</scope>
</reference>
<dbReference type="Pfam" id="PF21789">
    <property type="entry name" value="TNP-like_RNaseH_C"/>
    <property type="match status" value="1"/>
</dbReference>
<organism evidence="3 4">
    <name type="scientific">Elysia marginata</name>
    <dbReference type="NCBI Taxonomy" id="1093978"/>
    <lineage>
        <taxon>Eukaryota</taxon>
        <taxon>Metazoa</taxon>
        <taxon>Spiralia</taxon>
        <taxon>Lophotrochozoa</taxon>
        <taxon>Mollusca</taxon>
        <taxon>Gastropoda</taxon>
        <taxon>Heterobranchia</taxon>
        <taxon>Euthyneura</taxon>
        <taxon>Panpulmonata</taxon>
        <taxon>Sacoglossa</taxon>
        <taxon>Placobranchoidea</taxon>
        <taxon>Plakobranchidae</taxon>
        <taxon>Elysia</taxon>
    </lineage>
</organism>
<sequence>MAPKLASKHITMPPFSHLRVCLAAQILSHSVAAGISAMVTLKALPPEAIETAKFAEQFDRLFNCFNSSSLTSKNVIGHGITASSTHASFLEQSLEWLSQVQCNNTSQSLPCLEGWRLSISCLLKLWKDLRENLGFRYLLTDRLNQDCLENLFAVIRSKGGNRFNPEAYEFKAALRQCMVDSVMTSSERQNCKEDLDSFLFSLENLASKGSNAAIRNRLQQNVPRNLHMLMMPTAVISLSSVESNIVVYIAGYVASKLSSKVCTGCKELLIGVSDFASKD</sequence>
<proteinExistence type="predicted"/>
<dbReference type="PANTHER" id="PTHR47577">
    <property type="entry name" value="THAP DOMAIN-CONTAINING PROTEIN 6"/>
    <property type="match status" value="1"/>
</dbReference>
<gene>
    <name evidence="3" type="ORF">ElyMa_002370100</name>
</gene>
<dbReference type="PANTHER" id="PTHR47577:SF2">
    <property type="entry name" value="THAP DOMAIN CONTAINING 9"/>
    <property type="match status" value="1"/>
</dbReference>
<evidence type="ECO:0000259" key="1">
    <source>
        <dbReference type="Pfam" id="PF21788"/>
    </source>
</evidence>
<accession>A0AAV4GBV9</accession>
<dbReference type="Pfam" id="PF21788">
    <property type="entry name" value="TNP-like_GBD"/>
    <property type="match status" value="1"/>
</dbReference>
<keyword evidence="4" id="KW-1185">Reference proteome</keyword>
<feature type="domain" description="Transposable element P transposase-like GTP-binding insertion" evidence="1">
    <location>
        <begin position="3"/>
        <end position="74"/>
    </location>
</feature>
<evidence type="ECO:0000259" key="2">
    <source>
        <dbReference type="Pfam" id="PF21789"/>
    </source>
</evidence>
<dbReference type="InterPro" id="IPR048367">
    <property type="entry name" value="TNP-like_RNaseH_C"/>
</dbReference>